<dbReference type="EMBL" id="JBHSNA010000002">
    <property type="protein sequence ID" value="MFC5565601.1"/>
    <property type="molecule type" value="Genomic_DNA"/>
</dbReference>
<dbReference type="InterPro" id="IPR035093">
    <property type="entry name" value="RelE/ParE_toxin_dom_sf"/>
</dbReference>
<keyword evidence="1" id="KW-1277">Toxin-antitoxin system</keyword>
<proteinExistence type="predicted"/>
<protein>
    <submittedName>
        <fullName evidence="2">Type II toxin-antitoxin system RelE/ParE family toxin</fullName>
    </submittedName>
</protein>
<dbReference type="RefSeq" id="WP_209838128.1">
    <property type="nucleotide sequence ID" value="NZ_JAGGJP010000002.1"/>
</dbReference>
<evidence type="ECO:0000313" key="2">
    <source>
        <dbReference type="EMBL" id="MFC5565601.1"/>
    </source>
</evidence>
<name>A0ABW0S9N8_9RHOB</name>
<dbReference type="Pfam" id="PF05016">
    <property type="entry name" value="ParE_toxin"/>
    <property type="match status" value="1"/>
</dbReference>
<organism evidence="2 3">
    <name type="scientific">Rubellimicrobium aerolatum</name>
    <dbReference type="NCBI Taxonomy" id="490979"/>
    <lineage>
        <taxon>Bacteria</taxon>
        <taxon>Pseudomonadati</taxon>
        <taxon>Pseudomonadota</taxon>
        <taxon>Alphaproteobacteria</taxon>
        <taxon>Rhodobacterales</taxon>
        <taxon>Roseobacteraceae</taxon>
        <taxon>Rubellimicrobium</taxon>
    </lineage>
</organism>
<keyword evidence="3" id="KW-1185">Reference proteome</keyword>
<sequence>MTRVLRVDPEVEASLVDIFAWTLDRFGPRQAEAYEADLIDAFGRIAEDALIGRSCRKVWGERMPERQMFARVGAHVVVWEEVAEEVVVVAVLHGAMDLPRRLGE</sequence>
<dbReference type="Proteomes" id="UP001596056">
    <property type="component" value="Unassembled WGS sequence"/>
</dbReference>
<dbReference type="InterPro" id="IPR007712">
    <property type="entry name" value="RelE/ParE_toxin"/>
</dbReference>
<accession>A0ABW0S9N8</accession>
<reference evidence="3" key="1">
    <citation type="journal article" date="2019" name="Int. J. Syst. Evol. Microbiol.">
        <title>The Global Catalogue of Microorganisms (GCM) 10K type strain sequencing project: providing services to taxonomists for standard genome sequencing and annotation.</title>
        <authorList>
            <consortium name="The Broad Institute Genomics Platform"/>
            <consortium name="The Broad Institute Genome Sequencing Center for Infectious Disease"/>
            <person name="Wu L."/>
            <person name="Ma J."/>
        </authorList>
    </citation>
    <scope>NUCLEOTIDE SEQUENCE [LARGE SCALE GENOMIC DNA]</scope>
    <source>
        <strain evidence="3">KACC 11588</strain>
    </source>
</reference>
<evidence type="ECO:0000256" key="1">
    <source>
        <dbReference type="ARBA" id="ARBA00022649"/>
    </source>
</evidence>
<comment type="caution">
    <text evidence="2">The sequence shown here is derived from an EMBL/GenBank/DDBJ whole genome shotgun (WGS) entry which is preliminary data.</text>
</comment>
<evidence type="ECO:0000313" key="3">
    <source>
        <dbReference type="Proteomes" id="UP001596056"/>
    </source>
</evidence>
<dbReference type="Gene3D" id="3.30.2310.20">
    <property type="entry name" value="RelE-like"/>
    <property type="match status" value="1"/>
</dbReference>
<gene>
    <name evidence="2" type="ORF">ACFPOC_04120</name>
</gene>